<evidence type="ECO:0000313" key="4">
    <source>
        <dbReference type="Proteomes" id="UP000309340"/>
    </source>
</evidence>
<comment type="caution">
    <text evidence="3">The sequence shown here is derived from an EMBL/GenBank/DDBJ whole genome shotgun (WGS) entry which is preliminary data.</text>
</comment>
<accession>A0A4U0WI11</accession>
<keyword evidence="2" id="KW-0560">Oxidoreductase</keyword>
<dbReference type="PANTHER" id="PTHR43872">
    <property type="entry name" value="MONOOXYGENASE, PUTATIVE (AFU_ORTHOLOGUE AFUA_8G02570)-RELATED"/>
    <property type="match status" value="1"/>
</dbReference>
<evidence type="ECO:0000313" key="3">
    <source>
        <dbReference type="EMBL" id="TKA62630.1"/>
    </source>
</evidence>
<sequence>WGIRRLTWFSKPLQHRLLRWKWVLMPFLLTRFAYNFPQAARKMFGNLIQAQLPPTLPRDPHFNPTYNPFEQRVCLCPDGDYYAALRSGKGTVETGVIETVTPNSIKLVSGKELHPDIIVTATGLKLRFAGGVAITVDGTPLNIADKFIWKGVMIEDIPNAAYVMGYVDASWTLGADATAQMVCRILKQMQKEGVKEIVPRRSEYEKEHMKEEPLLRLTSTYVKRAKDVTPKTGATGQWRPRSYYYKDIMMAWFGDIKTGTEWVRGV</sequence>
<dbReference type="OrthoDB" id="66881at2759"/>
<keyword evidence="2" id="KW-0503">Monooxygenase</keyword>
<dbReference type="AlphaFoldDB" id="A0A4U0WI11"/>
<evidence type="ECO:0008006" key="5">
    <source>
        <dbReference type="Google" id="ProtNLM"/>
    </source>
</evidence>
<evidence type="ECO:0000256" key="1">
    <source>
        <dbReference type="ARBA" id="ARBA00001974"/>
    </source>
</evidence>
<dbReference type="Gene3D" id="3.50.50.60">
    <property type="entry name" value="FAD/NAD(P)-binding domain"/>
    <property type="match status" value="1"/>
</dbReference>
<name>A0A4U0WI11_9PEZI</name>
<dbReference type="EMBL" id="NAJQ01001050">
    <property type="protein sequence ID" value="TKA62630.1"/>
    <property type="molecule type" value="Genomic_DNA"/>
</dbReference>
<reference evidence="3 4" key="1">
    <citation type="submission" date="2017-03" db="EMBL/GenBank/DDBJ databases">
        <title>Genomes of endolithic fungi from Antarctica.</title>
        <authorList>
            <person name="Coleine C."/>
            <person name="Masonjones S."/>
            <person name="Stajich J.E."/>
        </authorList>
    </citation>
    <scope>NUCLEOTIDE SEQUENCE [LARGE SCALE GENOMIC DNA]</scope>
    <source>
        <strain evidence="3 4">CCFEE 5184</strain>
    </source>
</reference>
<dbReference type="SUPFAM" id="SSF51905">
    <property type="entry name" value="FAD/NAD(P)-binding domain"/>
    <property type="match status" value="1"/>
</dbReference>
<gene>
    <name evidence="3" type="ORF">B0A55_12394</name>
</gene>
<proteinExistence type="predicted"/>
<protein>
    <recommendedName>
        <fullName evidence="5">FAD/NAD(P)-binding domain-containing protein</fullName>
    </recommendedName>
</protein>
<dbReference type="InterPro" id="IPR051820">
    <property type="entry name" value="FAD-binding_MO"/>
</dbReference>
<comment type="cofactor">
    <cofactor evidence="1">
        <name>FAD</name>
        <dbReference type="ChEBI" id="CHEBI:57692"/>
    </cofactor>
</comment>
<keyword evidence="4" id="KW-1185">Reference proteome</keyword>
<organism evidence="3 4">
    <name type="scientific">Friedmanniomyces simplex</name>
    <dbReference type="NCBI Taxonomy" id="329884"/>
    <lineage>
        <taxon>Eukaryota</taxon>
        <taxon>Fungi</taxon>
        <taxon>Dikarya</taxon>
        <taxon>Ascomycota</taxon>
        <taxon>Pezizomycotina</taxon>
        <taxon>Dothideomycetes</taxon>
        <taxon>Dothideomycetidae</taxon>
        <taxon>Mycosphaerellales</taxon>
        <taxon>Teratosphaeriaceae</taxon>
        <taxon>Friedmanniomyces</taxon>
    </lineage>
</organism>
<dbReference type="PANTHER" id="PTHR43872:SF1">
    <property type="entry name" value="MONOOXYGENASE, PUTATIVE (AFU_ORTHOLOGUE AFUA_8G02570)-RELATED"/>
    <property type="match status" value="1"/>
</dbReference>
<feature type="non-terminal residue" evidence="3">
    <location>
        <position position="1"/>
    </location>
</feature>
<dbReference type="Proteomes" id="UP000309340">
    <property type="component" value="Unassembled WGS sequence"/>
</dbReference>
<dbReference type="GO" id="GO:0004497">
    <property type="term" value="F:monooxygenase activity"/>
    <property type="evidence" value="ECO:0007669"/>
    <property type="project" value="UniProtKB-KW"/>
</dbReference>
<dbReference type="InterPro" id="IPR036188">
    <property type="entry name" value="FAD/NAD-bd_sf"/>
</dbReference>
<evidence type="ECO:0000256" key="2">
    <source>
        <dbReference type="ARBA" id="ARBA00023033"/>
    </source>
</evidence>